<evidence type="ECO:0000256" key="1">
    <source>
        <dbReference type="SAM" id="MobiDB-lite"/>
    </source>
</evidence>
<reference evidence="2 3" key="1">
    <citation type="submission" date="2017-03" db="EMBL/GenBank/DDBJ databases">
        <title>Genome Survey of Euroglyphus maynei.</title>
        <authorList>
            <person name="Arlian L.G."/>
            <person name="Morgan M.S."/>
            <person name="Rider S.D."/>
        </authorList>
    </citation>
    <scope>NUCLEOTIDE SEQUENCE [LARGE SCALE GENOMIC DNA]</scope>
    <source>
        <strain evidence="2">Arlian Lab</strain>
        <tissue evidence="2">Whole body</tissue>
    </source>
</reference>
<keyword evidence="3" id="KW-1185">Reference proteome</keyword>
<proteinExistence type="predicted"/>
<sequence length="136" mass="15144">MRSRDFSVFMSFKGCKYLLLQLFNQFIAGIKGTKGRHSNVKPEEPSKPAVIESNSDCSSTVNQNDNNNVNVNKKSNEPSFIPPDADHEQEIEIFESPKVATAPPVPKTIIICKNCKKEESTLNMAGPCLYHKGVQM</sequence>
<evidence type="ECO:0000313" key="3">
    <source>
        <dbReference type="Proteomes" id="UP000194236"/>
    </source>
</evidence>
<accession>A0A1Y3BE39</accession>
<name>A0A1Y3BE39_EURMA</name>
<evidence type="ECO:0000313" key="2">
    <source>
        <dbReference type="EMBL" id="OTF79180.1"/>
    </source>
</evidence>
<dbReference type="OrthoDB" id="10261079at2759"/>
<protein>
    <submittedName>
        <fullName evidence="2">Cysteine and histidine-rich domain-containing protein 1-like protein</fullName>
    </submittedName>
</protein>
<feature type="compositionally biased region" description="Low complexity" evidence="1">
    <location>
        <begin position="61"/>
        <end position="72"/>
    </location>
</feature>
<organism evidence="2 3">
    <name type="scientific">Euroglyphus maynei</name>
    <name type="common">Mayne's house dust mite</name>
    <dbReference type="NCBI Taxonomy" id="6958"/>
    <lineage>
        <taxon>Eukaryota</taxon>
        <taxon>Metazoa</taxon>
        <taxon>Ecdysozoa</taxon>
        <taxon>Arthropoda</taxon>
        <taxon>Chelicerata</taxon>
        <taxon>Arachnida</taxon>
        <taxon>Acari</taxon>
        <taxon>Acariformes</taxon>
        <taxon>Sarcoptiformes</taxon>
        <taxon>Astigmata</taxon>
        <taxon>Psoroptidia</taxon>
        <taxon>Analgoidea</taxon>
        <taxon>Pyroglyphidae</taxon>
        <taxon>Pyroglyphinae</taxon>
        <taxon>Euroglyphus</taxon>
    </lineage>
</organism>
<dbReference type="Proteomes" id="UP000194236">
    <property type="component" value="Unassembled WGS sequence"/>
</dbReference>
<comment type="caution">
    <text evidence="2">The sequence shown here is derived from an EMBL/GenBank/DDBJ whole genome shotgun (WGS) entry which is preliminary data.</text>
</comment>
<gene>
    <name evidence="2" type="ORF">BLA29_012686</name>
</gene>
<feature type="region of interest" description="Disordered" evidence="1">
    <location>
        <begin position="33"/>
        <end position="84"/>
    </location>
</feature>
<dbReference type="AlphaFoldDB" id="A0A1Y3BE39"/>
<dbReference type="EMBL" id="MUJZ01024466">
    <property type="protein sequence ID" value="OTF79180.1"/>
    <property type="molecule type" value="Genomic_DNA"/>
</dbReference>